<dbReference type="GO" id="GO:0016818">
    <property type="term" value="F:hydrolase activity, acting on acid anhydrides, in phosphorus-containing anhydrides"/>
    <property type="evidence" value="ECO:0007669"/>
    <property type="project" value="TreeGrafter"/>
</dbReference>
<dbReference type="RefSeq" id="WP_201647608.1">
    <property type="nucleotide sequence ID" value="NZ_CP068053.1"/>
</dbReference>
<keyword evidence="3" id="KW-0479">Metal-binding</keyword>
<sequence length="158" mass="17950">MQSFVDANGYQVDFSESEEFGEAWHVLVLSQLNDQWVLTQHKKRGLEFPGGKREAGESIEDAAIREVYEEIGGIVNELVLLGQYRVNDPNKPFVKSIYYAELKMLETKSDYLETAGPILIEKLPADIKTNPHYSFIMKDEIIALSLTQLKKKGTIVEL</sequence>
<dbReference type="InterPro" id="IPR000086">
    <property type="entry name" value="NUDIX_hydrolase_dom"/>
</dbReference>
<comment type="similarity">
    <text evidence="2 6">Belongs to the Nudix hydrolase family.</text>
</comment>
<dbReference type="PROSITE" id="PS51462">
    <property type="entry name" value="NUDIX"/>
    <property type="match status" value="1"/>
</dbReference>
<dbReference type="PRINTS" id="PR00502">
    <property type="entry name" value="NUDIXFAMILY"/>
</dbReference>
<dbReference type="AlphaFoldDB" id="A0A974NKM3"/>
<keyword evidence="5" id="KW-0460">Magnesium</keyword>
<evidence type="ECO:0000256" key="2">
    <source>
        <dbReference type="ARBA" id="ARBA00005582"/>
    </source>
</evidence>
<dbReference type="Gene3D" id="3.90.79.10">
    <property type="entry name" value="Nucleoside Triphosphate Pyrophosphohydrolase"/>
    <property type="match status" value="1"/>
</dbReference>
<dbReference type="CDD" id="cd04665">
    <property type="entry name" value="NUDIX_RppH"/>
    <property type="match status" value="1"/>
</dbReference>
<dbReference type="GO" id="GO:0005737">
    <property type="term" value="C:cytoplasm"/>
    <property type="evidence" value="ECO:0007669"/>
    <property type="project" value="TreeGrafter"/>
</dbReference>
<dbReference type="KEGG" id="ppsr:I6J18_17870"/>
<dbReference type="PANTHER" id="PTHR43758">
    <property type="entry name" value="7,8-DIHYDRO-8-OXOGUANINE TRIPHOSPHATASE"/>
    <property type="match status" value="1"/>
</dbReference>
<keyword evidence="9" id="KW-1185">Reference proteome</keyword>
<accession>A0A974NKM3</accession>
<dbReference type="InterPro" id="IPR020476">
    <property type="entry name" value="Nudix_hydrolase"/>
</dbReference>
<reference evidence="8 9" key="1">
    <citation type="submission" date="2021-01" db="EMBL/GenBank/DDBJ databases">
        <title>FDA dAtabase for Regulatory Grade micrObial Sequences (FDA-ARGOS): Supporting development and validation of Infectious Disease Dx tests.</title>
        <authorList>
            <person name="Nelson B."/>
            <person name="Plummer A."/>
            <person name="Tallon L."/>
            <person name="Sadzewicz L."/>
            <person name="Zhao X."/>
            <person name="Boylan J."/>
            <person name="Ott S."/>
            <person name="Bowen H."/>
            <person name="Vavikolanu K."/>
            <person name="Mehta A."/>
            <person name="Aluvathingal J."/>
            <person name="Nadendla S."/>
            <person name="Myers T."/>
            <person name="Yan Y."/>
            <person name="Sichtig H."/>
        </authorList>
    </citation>
    <scope>NUCLEOTIDE SEQUENCE [LARGE SCALE GENOMIC DNA]</scope>
    <source>
        <strain evidence="8 9">FDAARGOS_1161</strain>
    </source>
</reference>
<evidence type="ECO:0000256" key="6">
    <source>
        <dbReference type="RuleBase" id="RU003476"/>
    </source>
</evidence>
<evidence type="ECO:0000256" key="3">
    <source>
        <dbReference type="ARBA" id="ARBA00022723"/>
    </source>
</evidence>
<evidence type="ECO:0000259" key="7">
    <source>
        <dbReference type="PROSITE" id="PS51462"/>
    </source>
</evidence>
<evidence type="ECO:0000256" key="5">
    <source>
        <dbReference type="ARBA" id="ARBA00022842"/>
    </source>
</evidence>
<keyword evidence="4 6" id="KW-0378">Hydrolase</keyword>
<dbReference type="InterPro" id="IPR015797">
    <property type="entry name" value="NUDIX_hydrolase-like_dom_sf"/>
</dbReference>
<dbReference type="InterPro" id="IPR020084">
    <property type="entry name" value="NUDIX_hydrolase_CS"/>
</dbReference>
<name>A0A974NKM3_PERPY</name>
<protein>
    <submittedName>
        <fullName evidence="8">Nucleoside triphosphatase YtkD</fullName>
    </submittedName>
</protein>
<dbReference type="Proteomes" id="UP000595254">
    <property type="component" value="Chromosome"/>
</dbReference>
<proteinExistence type="inferred from homology"/>
<dbReference type="EMBL" id="CP068053">
    <property type="protein sequence ID" value="QQS99451.1"/>
    <property type="molecule type" value="Genomic_DNA"/>
</dbReference>
<dbReference type="InterPro" id="IPR014078">
    <property type="entry name" value="Nudix_YtkD"/>
</dbReference>
<gene>
    <name evidence="8" type="primary">ytkD</name>
    <name evidence="8" type="ORF">I6J18_17870</name>
</gene>
<comment type="cofactor">
    <cofactor evidence="1">
        <name>Mg(2+)</name>
        <dbReference type="ChEBI" id="CHEBI:18420"/>
    </cofactor>
</comment>
<dbReference type="SUPFAM" id="SSF55811">
    <property type="entry name" value="Nudix"/>
    <property type="match status" value="1"/>
</dbReference>
<feature type="domain" description="Nudix hydrolase" evidence="7">
    <location>
        <begin position="19"/>
        <end position="150"/>
    </location>
</feature>
<organism evidence="8 9">
    <name type="scientific">Peribacillus psychrosaccharolyticus</name>
    <name type="common">Bacillus psychrosaccharolyticus</name>
    <dbReference type="NCBI Taxonomy" id="1407"/>
    <lineage>
        <taxon>Bacteria</taxon>
        <taxon>Bacillati</taxon>
        <taxon>Bacillota</taxon>
        <taxon>Bacilli</taxon>
        <taxon>Bacillales</taxon>
        <taxon>Bacillaceae</taxon>
        <taxon>Peribacillus</taxon>
    </lineage>
</organism>
<evidence type="ECO:0000256" key="1">
    <source>
        <dbReference type="ARBA" id="ARBA00001946"/>
    </source>
</evidence>
<dbReference type="PROSITE" id="PS00893">
    <property type="entry name" value="NUDIX_BOX"/>
    <property type="match status" value="1"/>
</dbReference>
<evidence type="ECO:0000313" key="9">
    <source>
        <dbReference type="Proteomes" id="UP000595254"/>
    </source>
</evidence>
<dbReference type="GO" id="GO:0046872">
    <property type="term" value="F:metal ion binding"/>
    <property type="evidence" value="ECO:0007669"/>
    <property type="project" value="UniProtKB-KW"/>
</dbReference>
<dbReference type="PANTHER" id="PTHR43758:SF8">
    <property type="entry name" value="8-OXO-DGTP DIPHOSPHATASE YTKD-RELATED"/>
    <property type="match status" value="1"/>
</dbReference>
<dbReference type="Pfam" id="PF00293">
    <property type="entry name" value="NUDIX"/>
    <property type="match status" value="1"/>
</dbReference>
<dbReference type="NCBIfam" id="TIGR02705">
    <property type="entry name" value="nudix_YtkD"/>
    <property type="match status" value="1"/>
</dbReference>
<evidence type="ECO:0000313" key="8">
    <source>
        <dbReference type="EMBL" id="QQS99451.1"/>
    </source>
</evidence>
<evidence type="ECO:0000256" key="4">
    <source>
        <dbReference type="ARBA" id="ARBA00022801"/>
    </source>
</evidence>